<protein>
    <submittedName>
        <fullName evidence="2">ABC transporter</fullName>
    </submittedName>
</protein>
<feature type="transmembrane region" description="Helical" evidence="1">
    <location>
        <begin position="62"/>
        <end position="82"/>
    </location>
</feature>
<reference evidence="2" key="2">
    <citation type="submission" date="2020-09" db="EMBL/GenBank/DDBJ databases">
        <authorList>
            <person name="Sun Q."/>
            <person name="Ohkuma M."/>
        </authorList>
    </citation>
    <scope>NUCLEOTIDE SEQUENCE</scope>
    <source>
        <strain evidence="2">JCM 4637</strain>
    </source>
</reference>
<feature type="transmembrane region" description="Helical" evidence="1">
    <location>
        <begin position="182"/>
        <end position="200"/>
    </location>
</feature>
<reference evidence="2" key="1">
    <citation type="journal article" date="2014" name="Int. J. Syst. Evol. Microbiol.">
        <title>Complete genome sequence of Corynebacterium casei LMG S-19264T (=DSM 44701T), isolated from a smear-ripened cheese.</title>
        <authorList>
            <consortium name="US DOE Joint Genome Institute (JGI-PGF)"/>
            <person name="Walter F."/>
            <person name="Albersmeier A."/>
            <person name="Kalinowski J."/>
            <person name="Ruckert C."/>
        </authorList>
    </citation>
    <scope>NUCLEOTIDE SEQUENCE</scope>
    <source>
        <strain evidence="2">JCM 4637</strain>
    </source>
</reference>
<dbReference type="Proteomes" id="UP000638353">
    <property type="component" value="Unassembled WGS sequence"/>
</dbReference>
<feature type="transmembrane region" description="Helical" evidence="1">
    <location>
        <begin position="21"/>
        <end position="42"/>
    </location>
</feature>
<gene>
    <name evidence="2" type="ORF">GCM10010334_26100</name>
</gene>
<feature type="transmembrane region" description="Helical" evidence="1">
    <location>
        <begin position="103"/>
        <end position="124"/>
    </location>
</feature>
<dbReference type="EMBL" id="BMVC01000004">
    <property type="protein sequence ID" value="GHC91247.1"/>
    <property type="molecule type" value="Genomic_DNA"/>
</dbReference>
<keyword evidence="1" id="KW-0812">Transmembrane</keyword>
<accession>A0A918WWS2</accession>
<feature type="transmembrane region" description="Helical" evidence="1">
    <location>
        <begin position="236"/>
        <end position="255"/>
    </location>
</feature>
<sequence length="260" mass="26227">MSGTAAFRAEWTKLRTDPVNLWLLLGTVLVTLAVSAGASLTARCDGPGCGGDPTRLGLTGFMAGQVVAAVLGVLAAGNEYGTGMMHTTLAAIPRRGTVLRAKAAVLTAVLLPTGAAGALGSLLIGGAVQPGRGFTAAHGHQPLSLADGPVLRAAVGSVLYLALVGLLALGVAFVVRSSAAAVGIVLGLLFFLPVLGQVLADPDWQRLLQQVAPMPAGLAVQTTTDLARLPIGPWEGLGVLALWALAALASGRVLLRVRDA</sequence>
<evidence type="ECO:0000256" key="1">
    <source>
        <dbReference type="SAM" id="Phobius"/>
    </source>
</evidence>
<comment type="caution">
    <text evidence="2">The sequence shown here is derived from an EMBL/GenBank/DDBJ whole genome shotgun (WGS) entry which is preliminary data.</text>
</comment>
<keyword evidence="1" id="KW-0472">Membrane</keyword>
<proteinExistence type="predicted"/>
<evidence type="ECO:0000313" key="2">
    <source>
        <dbReference type="EMBL" id="GHC91247.1"/>
    </source>
</evidence>
<dbReference type="AlphaFoldDB" id="A0A918WWS2"/>
<evidence type="ECO:0000313" key="3">
    <source>
        <dbReference type="Proteomes" id="UP000638353"/>
    </source>
</evidence>
<keyword evidence="1" id="KW-1133">Transmembrane helix</keyword>
<organism evidence="2 3">
    <name type="scientific">Streptomyces finlayi</name>
    <dbReference type="NCBI Taxonomy" id="67296"/>
    <lineage>
        <taxon>Bacteria</taxon>
        <taxon>Bacillati</taxon>
        <taxon>Actinomycetota</taxon>
        <taxon>Actinomycetes</taxon>
        <taxon>Kitasatosporales</taxon>
        <taxon>Streptomycetaceae</taxon>
        <taxon>Streptomyces</taxon>
    </lineage>
</organism>
<dbReference type="RefSeq" id="WP_189823719.1">
    <property type="nucleotide sequence ID" value="NZ_BMVC01000004.1"/>
</dbReference>
<name>A0A918WWS2_9ACTN</name>
<feature type="transmembrane region" description="Helical" evidence="1">
    <location>
        <begin position="153"/>
        <end position="175"/>
    </location>
</feature>